<reference evidence="2" key="1">
    <citation type="submission" date="2022-03" db="EMBL/GenBank/DDBJ databases">
        <authorList>
            <person name="Martin H S."/>
        </authorList>
    </citation>
    <scope>NUCLEOTIDE SEQUENCE [LARGE SCALE GENOMIC DNA]</scope>
</reference>
<sequence length="112" mass="12755">MFGIRTPAKRPNELDRESSPNERAMAGPSRVRRSIGEWEAENQDLDPGAQNKKTNQAQTRGVKKPKNLKTTWHVVAEGDKKSTNQLDENLRDTKTFHRTPPAAAADTWKQRY</sequence>
<comment type="caution">
    <text evidence="2">The sequence shown here is derived from an EMBL/GenBank/DDBJ whole genome shotgun (WGS) entry which is preliminary data.</text>
</comment>
<evidence type="ECO:0000313" key="2">
    <source>
        <dbReference type="EMBL" id="CAH2080332.1"/>
    </source>
</evidence>
<accession>A0ABN8JAK5</accession>
<evidence type="ECO:0000256" key="1">
    <source>
        <dbReference type="SAM" id="MobiDB-lite"/>
    </source>
</evidence>
<gene>
    <name evidence="2" type="ORF">IPOD504_LOCUS17802</name>
</gene>
<dbReference type="EMBL" id="CAKOGK010000212">
    <property type="protein sequence ID" value="CAH2080332.1"/>
    <property type="molecule type" value="Genomic_DNA"/>
</dbReference>
<evidence type="ECO:0000313" key="3">
    <source>
        <dbReference type="Proteomes" id="UP000837857"/>
    </source>
</evidence>
<feature type="compositionally biased region" description="Basic and acidic residues" evidence="1">
    <location>
        <begin position="76"/>
        <end position="95"/>
    </location>
</feature>
<feature type="non-terminal residue" evidence="2">
    <location>
        <position position="112"/>
    </location>
</feature>
<feature type="compositionally biased region" description="Basic and acidic residues" evidence="1">
    <location>
        <begin position="10"/>
        <end position="20"/>
    </location>
</feature>
<protein>
    <submittedName>
        <fullName evidence="2">Uncharacterized protein</fullName>
    </submittedName>
</protein>
<proteinExistence type="predicted"/>
<dbReference type="Proteomes" id="UP000837857">
    <property type="component" value="Unassembled WGS sequence"/>
</dbReference>
<organism evidence="2 3">
    <name type="scientific">Iphiclides podalirius</name>
    <name type="common">scarce swallowtail</name>
    <dbReference type="NCBI Taxonomy" id="110791"/>
    <lineage>
        <taxon>Eukaryota</taxon>
        <taxon>Metazoa</taxon>
        <taxon>Ecdysozoa</taxon>
        <taxon>Arthropoda</taxon>
        <taxon>Hexapoda</taxon>
        <taxon>Insecta</taxon>
        <taxon>Pterygota</taxon>
        <taxon>Neoptera</taxon>
        <taxon>Endopterygota</taxon>
        <taxon>Lepidoptera</taxon>
        <taxon>Glossata</taxon>
        <taxon>Ditrysia</taxon>
        <taxon>Papilionoidea</taxon>
        <taxon>Papilionidae</taxon>
        <taxon>Papilioninae</taxon>
        <taxon>Iphiclides</taxon>
    </lineage>
</organism>
<keyword evidence="3" id="KW-1185">Reference proteome</keyword>
<feature type="region of interest" description="Disordered" evidence="1">
    <location>
        <begin position="1"/>
        <end position="112"/>
    </location>
</feature>
<name>A0ABN8JAK5_9NEOP</name>